<comment type="subcellular location">
    <subcellularLocation>
        <location evidence="1">Nucleus</location>
    </subcellularLocation>
</comment>
<dbReference type="Pfam" id="PF16987">
    <property type="entry name" value="KIX_2"/>
    <property type="match status" value="1"/>
</dbReference>
<keyword evidence="5" id="KW-1185">Reference proteome</keyword>
<keyword evidence="2" id="KW-0539">Nucleus</keyword>
<evidence type="ECO:0000256" key="2">
    <source>
        <dbReference type="ARBA" id="ARBA00023242"/>
    </source>
</evidence>
<sequence>MKADGDDNQIQELRKFLMDQLVATLHGHSPHISDSQLRAIAVSFDSKVFEQADNLDNYLQAFENKFRSYGAELPNVQPILAKSSVIATNSASGLEPLEPLDNTVWNDHDLMEFLDQIQAPHVNPAEFDFFPETNPHSSTKP</sequence>
<evidence type="ECO:0000259" key="3">
    <source>
        <dbReference type="Pfam" id="PF16987"/>
    </source>
</evidence>
<dbReference type="AlphaFoldDB" id="A0A642UQJ9"/>
<dbReference type="InterPro" id="IPR036546">
    <property type="entry name" value="MED15_KIX"/>
</dbReference>
<dbReference type="VEuPathDB" id="FungiDB:TRICI_005655"/>
<gene>
    <name evidence="4" type="ORF">TRICI_005655</name>
</gene>
<comment type="caution">
    <text evidence="4">The sequence shown here is derived from an EMBL/GenBank/DDBJ whole genome shotgun (WGS) entry which is preliminary data.</text>
</comment>
<dbReference type="EMBL" id="SWFS01000439">
    <property type="protein sequence ID" value="KAA8903618.1"/>
    <property type="molecule type" value="Genomic_DNA"/>
</dbReference>
<dbReference type="GO" id="GO:0005634">
    <property type="term" value="C:nucleus"/>
    <property type="evidence" value="ECO:0007669"/>
    <property type="project" value="UniProtKB-SubCell"/>
</dbReference>
<protein>
    <recommendedName>
        <fullName evidence="3">Mediator complex subunit 15 KIX domain-containing protein</fullName>
    </recommendedName>
</protein>
<name>A0A642UQJ9_9ASCO</name>
<evidence type="ECO:0000313" key="5">
    <source>
        <dbReference type="Proteomes" id="UP000761534"/>
    </source>
</evidence>
<accession>A0A642UQJ9</accession>
<proteinExistence type="predicted"/>
<reference evidence="4" key="1">
    <citation type="journal article" date="2019" name="G3 (Bethesda)">
        <title>Genome Assemblies of Two Rare Opportunistic Yeast Pathogens: Diutina rugosa (syn. Candida rugosa) and Trichomonascus ciferrii (syn. Candida ciferrii).</title>
        <authorList>
            <person name="Mixao V."/>
            <person name="Saus E."/>
            <person name="Hansen A.P."/>
            <person name="Lass-Florl C."/>
            <person name="Gabaldon T."/>
        </authorList>
    </citation>
    <scope>NUCLEOTIDE SEQUENCE</scope>
    <source>
        <strain evidence="4">CBS 4856</strain>
    </source>
</reference>
<feature type="domain" description="Mediator complex subunit 15 KIX" evidence="3">
    <location>
        <begin position="12"/>
        <end position="66"/>
    </location>
</feature>
<dbReference type="Proteomes" id="UP000761534">
    <property type="component" value="Unassembled WGS sequence"/>
</dbReference>
<organism evidence="4 5">
    <name type="scientific">Trichomonascus ciferrii</name>
    <dbReference type="NCBI Taxonomy" id="44093"/>
    <lineage>
        <taxon>Eukaryota</taxon>
        <taxon>Fungi</taxon>
        <taxon>Dikarya</taxon>
        <taxon>Ascomycota</taxon>
        <taxon>Saccharomycotina</taxon>
        <taxon>Dipodascomycetes</taxon>
        <taxon>Dipodascales</taxon>
        <taxon>Trichomonascaceae</taxon>
        <taxon>Trichomonascus</taxon>
        <taxon>Trichomonascus ciferrii complex</taxon>
    </lineage>
</organism>
<evidence type="ECO:0000313" key="4">
    <source>
        <dbReference type="EMBL" id="KAA8903618.1"/>
    </source>
</evidence>
<evidence type="ECO:0000256" key="1">
    <source>
        <dbReference type="ARBA" id="ARBA00004123"/>
    </source>
</evidence>